<keyword evidence="3" id="KW-0175">Coiled coil</keyword>
<dbReference type="PANTHER" id="PTHR32347:SF23">
    <property type="entry name" value="BLL5650 PROTEIN"/>
    <property type="match status" value="1"/>
</dbReference>
<dbReference type="eggNOG" id="COG0845">
    <property type="taxonomic scope" value="Bacteria"/>
</dbReference>
<evidence type="ECO:0000256" key="1">
    <source>
        <dbReference type="ARBA" id="ARBA00004196"/>
    </source>
</evidence>
<feature type="compositionally biased region" description="Polar residues" evidence="4">
    <location>
        <begin position="284"/>
        <end position="297"/>
    </location>
</feature>
<comment type="subcellular location">
    <subcellularLocation>
        <location evidence="1">Cell envelope</location>
    </subcellularLocation>
</comment>
<dbReference type="GO" id="GO:0016020">
    <property type="term" value="C:membrane"/>
    <property type="evidence" value="ECO:0007669"/>
    <property type="project" value="InterPro"/>
</dbReference>
<dbReference type="KEGG" id="eha:Ethha_0058"/>
<evidence type="ECO:0000259" key="7">
    <source>
        <dbReference type="Pfam" id="PF25990"/>
    </source>
</evidence>
<dbReference type="PANTHER" id="PTHR32347">
    <property type="entry name" value="EFFLUX SYSTEM COMPONENT YKNX-RELATED"/>
    <property type="match status" value="1"/>
</dbReference>
<keyword evidence="9" id="KW-1185">Reference proteome</keyword>
<feature type="compositionally biased region" description="Low complexity" evidence="4">
    <location>
        <begin position="298"/>
        <end position="322"/>
    </location>
</feature>
<dbReference type="AlphaFoldDB" id="E6U5I2"/>
<evidence type="ECO:0000256" key="4">
    <source>
        <dbReference type="SAM" id="MobiDB-lite"/>
    </source>
</evidence>
<dbReference type="InterPro" id="IPR058636">
    <property type="entry name" value="Beta-barrel_YknX"/>
</dbReference>
<feature type="signal peptide" evidence="5">
    <location>
        <begin position="1"/>
        <end position="22"/>
    </location>
</feature>
<organism evidence="8 9">
    <name type="scientific">Ethanoligenens harbinense (strain DSM 18485 / JCM 12961 / CGMCC 1.5033 / YUAN-3)</name>
    <dbReference type="NCBI Taxonomy" id="663278"/>
    <lineage>
        <taxon>Bacteria</taxon>
        <taxon>Bacillati</taxon>
        <taxon>Bacillota</taxon>
        <taxon>Clostridia</taxon>
        <taxon>Eubacteriales</taxon>
        <taxon>Oscillospiraceae</taxon>
        <taxon>Ethanoligenens</taxon>
    </lineage>
</organism>
<dbReference type="HOGENOM" id="CLU_862615_0_0_9"/>
<proteinExistence type="inferred from homology"/>
<dbReference type="Gene3D" id="2.40.50.100">
    <property type="match status" value="1"/>
</dbReference>
<reference evidence="8 9" key="1">
    <citation type="submission" date="2010-12" db="EMBL/GenBank/DDBJ databases">
        <title>Complete sequence of Ethanoligenens harbinense YUAN-3.</title>
        <authorList>
            <person name="Lucas S."/>
            <person name="Copeland A."/>
            <person name="Lapidus A."/>
            <person name="Cheng J.-F."/>
            <person name="Bruce D."/>
            <person name="Goodwin L."/>
            <person name="Pitluck S."/>
            <person name="Chertkov O."/>
            <person name="Misra M."/>
            <person name="Detter J.C."/>
            <person name="Han C."/>
            <person name="Tapia R."/>
            <person name="Land M."/>
            <person name="Hauser L."/>
            <person name="Jeffries C."/>
            <person name="Kyrpides N."/>
            <person name="Ivanova N."/>
            <person name="Mikhailova N."/>
            <person name="Wang A."/>
            <person name="Mouttaki H."/>
            <person name="He Z."/>
            <person name="Zhou J."/>
            <person name="Hemme C.L."/>
            <person name="Woyke T."/>
        </authorList>
    </citation>
    <scope>NUCLEOTIDE SEQUENCE [LARGE SCALE GENOMIC DNA]</scope>
    <source>
        <strain evidence="9">DSM 18485 / JCM 12961 / CGMCC 1.5033 / YUAN-3</strain>
    </source>
</reference>
<evidence type="ECO:0000313" key="8">
    <source>
        <dbReference type="EMBL" id="ADU25649.1"/>
    </source>
</evidence>
<feature type="region of interest" description="Disordered" evidence="4">
    <location>
        <begin position="283"/>
        <end position="322"/>
    </location>
</feature>
<dbReference type="STRING" id="663278.Ethha_0058"/>
<evidence type="ECO:0000256" key="3">
    <source>
        <dbReference type="ARBA" id="ARBA00023054"/>
    </source>
</evidence>
<dbReference type="Proteomes" id="UP000001551">
    <property type="component" value="Chromosome"/>
</dbReference>
<name>E6U5I2_ETHHY</name>
<dbReference type="InterPro" id="IPR011053">
    <property type="entry name" value="Single_hybrid_motif"/>
</dbReference>
<dbReference type="InterPro" id="IPR058625">
    <property type="entry name" value="MdtA-like_BSH"/>
</dbReference>
<dbReference type="Gene3D" id="2.40.420.20">
    <property type="match status" value="1"/>
</dbReference>
<protein>
    <submittedName>
        <fullName evidence="8">Biotin/lipoyl attachment domain-containing protein</fullName>
    </submittedName>
</protein>
<feature type="domain" description="YknX-like beta-barrel" evidence="7">
    <location>
        <begin position="145"/>
        <end position="195"/>
    </location>
</feature>
<evidence type="ECO:0000256" key="5">
    <source>
        <dbReference type="SAM" id="SignalP"/>
    </source>
</evidence>
<dbReference type="RefSeq" id="WP_013484030.1">
    <property type="nucleotide sequence ID" value="NC_014828.1"/>
</dbReference>
<feature type="chain" id="PRO_5039140640" evidence="5">
    <location>
        <begin position="23"/>
        <end position="322"/>
    </location>
</feature>
<gene>
    <name evidence="8" type="ordered locus">Ethha_0058</name>
</gene>
<dbReference type="GO" id="GO:0030313">
    <property type="term" value="C:cell envelope"/>
    <property type="evidence" value="ECO:0007669"/>
    <property type="project" value="UniProtKB-SubCell"/>
</dbReference>
<evidence type="ECO:0000259" key="6">
    <source>
        <dbReference type="Pfam" id="PF25917"/>
    </source>
</evidence>
<dbReference type="InterPro" id="IPR050465">
    <property type="entry name" value="UPF0194_transport"/>
</dbReference>
<dbReference type="InterPro" id="IPR006143">
    <property type="entry name" value="RND_pump_MFP"/>
</dbReference>
<dbReference type="SUPFAM" id="SSF51230">
    <property type="entry name" value="Single hybrid motif"/>
    <property type="match status" value="1"/>
</dbReference>
<sequence>MKKQNIHRLRIAAILLACAAMAAALGGCGIRKASTSTQTRTAKVTRGAISVTVHGTGTIQPTSVQAVSSTVTGKVTQIFKQNGDPVNDGDNIAEVTATGTGATTDITAPMDGVVALSQLTVGTPVQPGMTVCQVQSAASFNAVVNVDELDIAGVKAGQKADVSVDAISGKLFSGTVQKISQVGVATNGVTDFSVTLSMDDSTGLMSNMSASADIHTGENQNALLVPVEALQTKGADRYLTVRTTSGKTTKDTQVKVSVGLISDTQAEITSGVNEGDTVVLPSLAPTNGTSINGLNRNSSDSSSSSGAAASGASSTASGGKAS</sequence>
<dbReference type="Pfam" id="PF25990">
    <property type="entry name" value="Beta-barrel_YknX"/>
    <property type="match status" value="1"/>
</dbReference>
<evidence type="ECO:0000313" key="9">
    <source>
        <dbReference type="Proteomes" id="UP000001551"/>
    </source>
</evidence>
<dbReference type="Gene3D" id="2.40.30.170">
    <property type="match status" value="1"/>
</dbReference>
<dbReference type="PROSITE" id="PS51257">
    <property type="entry name" value="PROKAR_LIPOPROTEIN"/>
    <property type="match status" value="1"/>
</dbReference>
<accession>E6U5I2</accession>
<comment type="similarity">
    <text evidence="2">Belongs to the membrane fusion protein (MFP) (TC 8.A.1) family.</text>
</comment>
<dbReference type="EMBL" id="CP002400">
    <property type="protein sequence ID" value="ADU25649.1"/>
    <property type="molecule type" value="Genomic_DNA"/>
</dbReference>
<dbReference type="NCBIfam" id="TIGR01730">
    <property type="entry name" value="RND_mfp"/>
    <property type="match status" value="1"/>
</dbReference>
<dbReference type="GO" id="GO:0022857">
    <property type="term" value="F:transmembrane transporter activity"/>
    <property type="evidence" value="ECO:0007669"/>
    <property type="project" value="InterPro"/>
</dbReference>
<evidence type="ECO:0000256" key="2">
    <source>
        <dbReference type="ARBA" id="ARBA00009477"/>
    </source>
</evidence>
<keyword evidence="5" id="KW-0732">Signal</keyword>
<dbReference type="Pfam" id="PF25917">
    <property type="entry name" value="BSH_RND"/>
    <property type="match status" value="1"/>
</dbReference>
<feature type="domain" description="Multidrug resistance protein MdtA-like barrel-sandwich hybrid" evidence="6">
    <location>
        <begin position="66"/>
        <end position="130"/>
    </location>
</feature>